<reference evidence="1" key="1">
    <citation type="submission" date="2020-02" db="EMBL/GenBank/DDBJ databases">
        <authorList>
            <person name="Meier V. D."/>
        </authorList>
    </citation>
    <scope>NUCLEOTIDE SEQUENCE</scope>
    <source>
        <strain evidence="1">AVDCRST_MAG35</strain>
    </source>
</reference>
<sequence>MSLVRRPRARRGRAVRALGWTALVLVLAGVLAVGSVVYVGWRVQQAADHLRAAAARVPALTAQLTALDVERARTTRAAMRAETAAAVALTDDPVWRLLERFPWGGQNLLAAEAGARAAHRLSTQGAGGAVEAADGVVALRERALSLDLSPSGARADAARARDGAAALLAATTAARGELSGLDRRYLLPPAASALRQADRATAALEALQGAADDPLGALLNAP</sequence>
<proteinExistence type="predicted"/>
<dbReference type="AlphaFoldDB" id="A0A6J4PJA5"/>
<accession>A0A6J4PJA5</accession>
<gene>
    <name evidence="1" type="ORF">AVDCRST_MAG35-1517</name>
</gene>
<evidence type="ECO:0000313" key="1">
    <source>
        <dbReference type="EMBL" id="CAA9412522.1"/>
    </source>
</evidence>
<name>A0A6J4PJA5_9ACTN</name>
<protein>
    <submittedName>
        <fullName evidence="1">Uncharacterized protein</fullName>
    </submittedName>
</protein>
<dbReference type="EMBL" id="CADCUY010000308">
    <property type="protein sequence ID" value="CAA9412522.1"/>
    <property type="molecule type" value="Genomic_DNA"/>
</dbReference>
<organism evidence="1">
    <name type="scientific">uncultured Quadrisphaera sp</name>
    <dbReference type="NCBI Taxonomy" id="904978"/>
    <lineage>
        <taxon>Bacteria</taxon>
        <taxon>Bacillati</taxon>
        <taxon>Actinomycetota</taxon>
        <taxon>Actinomycetes</taxon>
        <taxon>Kineosporiales</taxon>
        <taxon>Kineosporiaceae</taxon>
        <taxon>Quadrisphaera</taxon>
        <taxon>environmental samples</taxon>
    </lineage>
</organism>